<evidence type="ECO:0000313" key="1">
    <source>
        <dbReference type="EMBL" id="KRM91965.1"/>
    </source>
</evidence>
<dbReference type="PATRIC" id="fig|1423729.3.peg.147"/>
<evidence type="ECO:0000313" key="2">
    <source>
        <dbReference type="Proteomes" id="UP000051131"/>
    </source>
</evidence>
<organism evidence="1 2">
    <name type="scientific">Liquorilactobacillus cacaonum DSM 21116</name>
    <dbReference type="NCBI Taxonomy" id="1423729"/>
    <lineage>
        <taxon>Bacteria</taxon>
        <taxon>Bacillati</taxon>
        <taxon>Bacillota</taxon>
        <taxon>Bacilli</taxon>
        <taxon>Lactobacillales</taxon>
        <taxon>Lactobacillaceae</taxon>
        <taxon>Liquorilactobacillus</taxon>
    </lineage>
</organism>
<protein>
    <recommendedName>
        <fullName evidence="3">AroM family protein</fullName>
    </recommendedName>
</protein>
<dbReference type="RefSeq" id="WP_057828441.1">
    <property type="nucleotide sequence ID" value="NZ_AYZE01000008.1"/>
</dbReference>
<dbReference type="EMBL" id="AYZE01000008">
    <property type="protein sequence ID" value="KRM91965.1"/>
    <property type="molecule type" value="Genomic_DNA"/>
</dbReference>
<dbReference type="AlphaFoldDB" id="A0A0R2CJY9"/>
<dbReference type="Proteomes" id="UP000051131">
    <property type="component" value="Unassembled WGS sequence"/>
</dbReference>
<dbReference type="Pfam" id="PF07302">
    <property type="entry name" value="AroM"/>
    <property type="match status" value="1"/>
</dbReference>
<gene>
    <name evidence="1" type="ORF">FC80_GL000145</name>
</gene>
<comment type="caution">
    <text evidence="1">The sequence shown here is derived from an EMBL/GenBank/DDBJ whole genome shotgun (WGS) entry which is preliminary data.</text>
</comment>
<dbReference type="OrthoDB" id="9798683at2"/>
<accession>A0A0R2CJY9</accession>
<proteinExistence type="predicted"/>
<sequence>MKKVYMLTIGQSPRSDVAPLVEKILGTELELVQAGALDDLTYEEVKKQLAPTEGTDSEYILVSRMRDGRAVKMDRSKLEPLIQRKIDLAEEAGYSLIWLLCTGEFANLKTKKSIFLEPDKIIPTVVKTIIGDKKLGVVVPLAEQVKEMNGKFNKVGLTPMYTDVSPYTGTKEQFLEVGKKLSDKVDYILMDCMGYNEEWKNLVEESSGKPTILSNALMAKLTSEFA</sequence>
<dbReference type="InterPro" id="IPR010843">
    <property type="entry name" value="Uncharacterised_AroM"/>
</dbReference>
<keyword evidence="2" id="KW-1185">Reference proteome</keyword>
<evidence type="ECO:0008006" key="3">
    <source>
        <dbReference type="Google" id="ProtNLM"/>
    </source>
</evidence>
<reference evidence="1 2" key="1">
    <citation type="journal article" date="2015" name="Genome Announc.">
        <title>Expanding the biotechnology potential of lactobacilli through comparative genomics of 213 strains and associated genera.</title>
        <authorList>
            <person name="Sun Z."/>
            <person name="Harris H.M."/>
            <person name="McCann A."/>
            <person name="Guo C."/>
            <person name="Argimon S."/>
            <person name="Zhang W."/>
            <person name="Yang X."/>
            <person name="Jeffery I.B."/>
            <person name="Cooney J.C."/>
            <person name="Kagawa T.F."/>
            <person name="Liu W."/>
            <person name="Song Y."/>
            <person name="Salvetti E."/>
            <person name="Wrobel A."/>
            <person name="Rasinkangas P."/>
            <person name="Parkhill J."/>
            <person name="Rea M.C."/>
            <person name="O'Sullivan O."/>
            <person name="Ritari J."/>
            <person name="Douillard F.P."/>
            <person name="Paul Ross R."/>
            <person name="Yang R."/>
            <person name="Briner A.E."/>
            <person name="Felis G.E."/>
            <person name="de Vos W.M."/>
            <person name="Barrangou R."/>
            <person name="Klaenhammer T.R."/>
            <person name="Caufield P.W."/>
            <person name="Cui Y."/>
            <person name="Zhang H."/>
            <person name="O'Toole P.W."/>
        </authorList>
    </citation>
    <scope>NUCLEOTIDE SEQUENCE [LARGE SCALE GENOMIC DNA]</scope>
    <source>
        <strain evidence="1 2">DSM 21116</strain>
    </source>
</reference>
<dbReference type="NCBIfam" id="NF007788">
    <property type="entry name" value="PRK10481.1"/>
    <property type="match status" value="1"/>
</dbReference>
<name>A0A0R2CJY9_9LACO</name>
<dbReference type="STRING" id="1423729.FC80_GL000145"/>